<dbReference type="AlphaFoldDB" id="A0A0H2SGM0"/>
<name>A0A0H2SGM0_9AGAM</name>
<dbReference type="EMBL" id="KQ085919">
    <property type="protein sequence ID" value="KLO16216.1"/>
    <property type="molecule type" value="Genomic_DNA"/>
</dbReference>
<dbReference type="Proteomes" id="UP000053477">
    <property type="component" value="Unassembled WGS sequence"/>
</dbReference>
<organism evidence="1 2">
    <name type="scientific">Schizopora paradoxa</name>
    <dbReference type="NCBI Taxonomy" id="27342"/>
    <lineage>
        <taxon>Eukaryota</taxon>
        <taxon>Fungi</taxon>
        <taxon>Dikarya</taxon>
        <taxon>Basidiomycota</taxon>
        <taxon>Agaricomycotina</taxon>
        <taxon>Agaricomycetes</taxon>
        <taxon>Hymenochaetales</taxon>
        <taxon>Schizoporaceae</taxon>
        <taxon>Schizopora</taxon>
    </lineage>
</organism>
<gene>
    <name evidence="1" type="ORF">SCHPADRAFT_226398</name>
</gene>
<reference evidence="1 2" key="1">
    <citation type="submission" date="2015-04" db="EMBL/GenBank/DDBJ databases">
        <title>Complete genome sequence of Schizopora paradoxa KUC8140, a cosmopolitan wood degrader in East Asia.</title>
        <authorList>
            <consortium name="DOE Joint Genome Institute"/>
            <person name="Min B."/>
            <person name="Park H."/>
            <person name="Jang Y."/>
            <person name="Kim J.-J."/>
            <person name="Kim K.H."/>
            <person name="Pangilinan J."/>
            <person name="Lipzen A."/>
            <person name="Riley R."/>
            <person name="Grigoriev I.V."/>
            <person name="Spatafora J.W."/>
            <person name="Choi I.-G."/>
        </authorList>
    </citation>
    <scope>NUCLEOTIDE SEQUENCE [LARGE SCALE GENOMIC DNA]</scope>
    <source>
        <strain evidence="1 2">KUC8140</strain>
    </source>
</reference>
<sequence>MAFDPETLRTELARVLRQCEPRLSSQQKQTQDVAAKRRVSLETVRRLLQSWKQDLEGPDEEDDLPETLYYIPALREAGSTSLVDQLAPIVDDLDVTLYRAEVIIHRQGSGKEPDDWECRRNMIRNLGDAGNGNPDEDVGDDEEFEFDAVDEEEFMIGTFITLDGEELDEFDGYLVDEEDIIPKNHIEVLGEPDEAEHVCSEGIYVSFRTSIKLTRSIILPSALSYL</sequence>
<evidence type="ECO:0000313" key="1">
    <source>
        <dbReference type="EMBL" id="KLO16216.1"/>
    </source>
</evidence>
<protein>
    <submittedName>
        <fullName evidence="1">Uncharacterized protein</fullName>
    </submittedName>
</protein>
<evidence type="ECO:0000313" key="2">
    <source>
        <dbReference type="Proteomes" id="UP000053477"/>
    </source>
</evidence>
<keyword evidence="2" id="KW-1185">Reference proteome</keyword>
<dbReference type="InParanoid" id="A0A0H2SGM0"/>
<proteinExistence type="predicted"/>
<accession>A0A0H2SGM0</accession>